<dbReference type="PANTHER" id="PTHR12714">
    <property type="entry name" value="PROTEIN-S ISOPRENYLCYSTEINE O-METHYLTRANSFERASE"/>
    <property type="match status" value="1"/>
</dbReference>
<gene>
    <name evidence="11" type="ORF">EVG20_g3805</name>
</gene>
<evidence type="ECO:0000256" key="3">
    <source>
        <dbReference type="ARBA" id="ARBA00012151"/>
    </source>
</evidence>
<dbReference type="Proteomes" id="UP000298327">
    <property type="component" value="Unassembled WGS sequence"/>
</dbReference>
<feature type="transmembrane region" description="Helical" evidence="10">
    <location>
        <begin position="144"/>
        <end position="161"/>
    </location>
</feature>
<evidence type="ECO:0000256" key="6">
    <source>
        <dbReference type="ARBA" id="ARBA00022691"/>
    </source>
</evidence>
<keyword evidence="8 10" id="KW-1133">Transmembrane helix</keyword>
<reference evidence="11 12" key="1">
    <citation type="submission" date="2019-02" db="EMBL/GenBank/DDBJ databases">
        <title>Genome sequencing of the rare red list fungi Dentipellis fragilis.</title>
        <authorList>
            <person name="Buettner E."/>
            <person name="Kellner H."/>
        </authorList>
    </citation>
    <scope>NUCLEOTIDE SEQUENCE [LARGE SCALE GENOMIC DNA]</scope>
    <source>
        <strain evidence="11 12">DSM 105465</strain>
    </source>
</reference>
<dbReference type="InterPro" id="IPR025770">
    <property type="entry name" value="PPMT_MeTrfase"/>
</dbReference>
<dbReference type="Pfam" id="PF04140">
    <property type="entry name" value="ICMT"/>
    <property type="match status" value="1"/>
</dbReference>
<dbReference type="GO" id="GO:0005789">
    <property type="term" value="C:endoplasmic reticulum membrane"/>
    <property type="evidence" value="ECO:0007669"/>
    <property type="project" value="UniProtKB-SubCell"/>
</dbReference>
<dbReference type="STRING" id="205917.A0A4Y9Z1E7"/>
<dbReference type="PROSITE" id="PS51564">
    <property type="entry name" value="SAM_ICMT"/>
    <property type="match status" value="1"/>
</dbReference>
<feature type="transmembrane region" description="Helical" evidence="10">
    <location>
        <begin position="204"/>
        <end position="229"/>
    </location>
</feature>
<protein>
    <recommendedName>
        <fullName evidence="3 10">Protein-S-isoprenylcysteine O-methyltransferase</fullName>
        <ecNumber evidence="3 10">2.1.1.100</ecNumber>
    </recommendedName>
</protein>
<dbReference type="PANTHER" id="PTHR12714:SF9">
    <property type="entry name" value="PROTEIN-S-ISOPRENYLCYSTEINE O-METHYLTRANSFERASE"/>
    <property type="match status" value="1"/>
</dbReference>
<comment type="caution">
    <text evidence="11">The sequence shown here is derived from an EMBL/GenBank/DDBJ whole genome shotgun (WGS) entry which is preliminary data.</text>
</comment>
<keyword evidence="9 10" id="KW-0472">Membrane</keyword>
<keyword evidence="5" id="KW-0808">Transferase</keyword>
<evidence type="ECO:0000256" key="2">
    <source>
        <dbReference type="ARBA" id="ARBA00009140"/>
    </source>
</evidence>
<evidence type="ECO:0000313" key="11">
    <source>
        <dbReference type="EMBL" id="TFY67807.1"/>
    </source>
</evidence>
<dbReference type="EMBL" id="SEOQ01000181">
    <property type="protein sequence ID" value="TFY67807.1"/>
    <property type="molecule type" value="Genomic_DNA"/>
</dbReference>
<evidence type="ECO:0000256" key="4">
    <source>
        <dbReference type="ARBA" id="ARBA00022603"/>
    </source>
</evidence>
<keyword evidence="7 10" id="KW-0812">Transmembrane</keyword>
<dbReference type="GO" id="GO:0032259">
    <property type="term" value="P:methylation"/>
    <property type="evidence" value="ECO:0007669"/>
    <property type="project" value="UniProtKB-KW"/>
</dbReference>
<comment type="catalytic activity">
    <reaction evidence="10">
        <text>[protein]-C-terminal S-[(2E,6E)-farnesyl]-L-cysteine + S-adenosyl-L-methionine = [protein]-C-terminal S-[(2E,6E)-farnesyl]-L-cysteine methyl ester + S-adenosyl-L-homocysteine</text>
        <dbReference type="Rhea" id="RHEA:21672"/>
        <dbReference type="Rhea" id="RHEA-COMP:12125"/>
        <dbReference type="Rhea" id="RHEA-COMP:12126"/>
        <dbReference type="ChEBI" id="CHEBI:57856"/>
        <dbReference type="ChEBI" id="CHEBI:59789"/>
        <dbReference type="ChEBI" id="CHEBI:90510"/>
        <dbReference type="ChEBI" id="CHEBI:90511"/>
        <dbReference type="EC" id="2.1.1.100"/>
    </reaction>
</comment>
<keyword evidence="12" id="KW-1185">Reference proteome</keyword>
<proteinExistence type="inferred from homology"/>
<keyword evidence="10" id="KW-0256">Endoplasmic reticulum</keyword>
<comment type="similarity">
    <text evidence="2 10">Belongs to the class VI-like SAM-binding methyltransferase superfamily. Isoprenylcysteine carboxyl methyltransferase family.</text>
</comment>
<feature type="transmembrane region" description="Helical" evidence="10">
    <location>
        <begin position="81"/>
        <end position="98"/>
    </location>
</feature>
<feature type="transmembrane region" description="Helical" evidence="10">
    <location>
        <begin position="46"/>
        <end position="69"/>
    </location>
</feature>
<keyword evidence="4 10" id="KW-0489">Methyltransferase</keyword>
<evidence type="ECO:0000256" key="1">
    <source>
        <dbReference type="ARBA" id="ARBA00004141"/>
    </source>
</evidence>
<feature type="transmembrane region" description="Helical" evidence="10">
    <location>
        <begin position="118"/>
        <end position="137"/>
    </location>
</feature>
<evidence type="ECO:0000256" key="8">
    <source>
        <dbReference type="ARBA" id="ARBA00022989"/>
    </source>
</evidence>
<dbReference type="InterPro" id="IPR007269">
    <property type="entry name" value="ICMT_MeTrfase"/>
</dbReference>
<accession>A0A4Y9Z1E7</accession>
<evidence type="ECO:0000313" key="12">
    <source>
        <dbReference type="Proteomes" id="UP000298327"/>
    </source>
</evidence>
<organism evidence="11 12">
    <name type="scientific">Dentipellis fragilis</name>
    <dbReference type="NCBI Taxonomy" id="205917"/>
    <lineage>
        <taxon>Eukaryota</taxon>
        <taxon>Fungi</taxon>
        <taxon>Dikarya</taxon>
        <taxon>Basidiomycota</taxon>
        <taxon>Agaricomycotina</taxon>
        <taxon>Agaricomycetes</taxon>
        <taxon>Russulales</taxon>
        <taxon>Hericiaceae</taxon>
        <taxon>Dentipellis</taxon>
    </lineage>
</organism>
<comment type="subcellular location">
    <subcellularLocation>
        <location evidence="10">Endoplasmic reticulum membrane</location>
        <topology evidence="10">Multi-pass membrane protein</topology>
    </subcellularLocation>
    <subcellularLocation>
        <location evidence="1">Membrane</location>
        <topology evidence="1">Multi-pass membrane protein</topology>
    </subcellularLocation>
</comment>
<keyword evidence="6 10" id="KW-0949">S-adenosyl-L-methionine</keyword>
<evidence type="ECO:0000256" key="10">
    <source>
        <dbReference type="RuleBase" id="RU362022"/>
    </source>
</evidence>
<dbReference type="Gene3D" id="1.20.120.1630">
    <property type="match status" value="1"/>
</dbReference>
<evidence type="ECO:0000256" key="5">
    <source>
        <dbReference type="ARBA" id="ARBA00022679"/>
    </source>
</evidence>
<dbReference type="EC" id="2.1.1.100" evidence="3 10"/>
<dbReference type="GO" id="GO:0004671">
    <property type="term" value="F:protein C-terminal S-isoprenylcysteine carboxyl O-methyltransferase activity"/>
    <property type="evidence" value="ECO:0007669"/>
    <property type="project" value="UniProtKB-EC"/>
</dbReference>
<dbReference type="OrthoDB" id="422086at2759"/>
<dbReference type="AlphaFoldDB" id="A0A4Y9Z1E7"/>
<sequence>MSETSDLPNGFEERLRQRQALRSRPLETMPLDGVAQTHGNIPNTPLAAALISFLLGSTFALGTLTFLYGGFPQFWWSTYQAGFFVAAWAAFHWGEFAVTAGWNREKCSVDSFLLDNGALYHIANGLALFEYLTTVFWKPSMKQYPYLSTIGVVMVIIGQALRSTAMIHASTNFSHSVAFRKRETHKLVTDGVYAYCRHPSYAGFFYWALGTQLVLQNSFSFLVFVALLWRFFQKRIQAEEKALVVFFGQAYVDYRNKIGTMIPFIR</sequence>
<name>A0A4Y9Z1E7_9AGAM</name>
<evidence type="ECO:0000256" key="9">
    <source>
        <dbReference type="ARBA" id="ARBA00023136"/>
    </source>
</evidence>
<evidence type="ECO:0000256" key="7">
    <source>
        <dbReference type="ARBA" id="ARBA00022692"/>
    </source>
</evidence>